<dbReference type="Pfam" id="PF00178">
    <property type="entry name" value="Ets"/>
    <property type="match status" value="1"/>
</dbReference>
<evidence type="ECO:0008006" key="9">
    <source>
        <dbReference type="Google" id="ProtNLM"/>
    </source>
</evidence>
<dbReference type="PRINTS" id="PR00454">
    <property type="entry name" value="ETSDOMAIN"/>
</dbReference>
<comment type="caution">
    <text evidence="7">The sequence shown here is derived from an EMBL/GenBank/DDBJ whole genome shotgun (WGS) entry which is preliminary data.</text>
</comment>
<feature type="compositionally biased region" description="Acidic residues" evidence="4">
    <location>
        <begin position="291"/>
        <end position="301"/>
    </location>
</feature>
<reference evidence="7 8" key="1">
    <citation type="journal article" date="2018" name="G3 (Bethesda)">
        <title>A High-Quality Reference Genome for the Invasive Mosquitofish Gambusia affinis Using a Chicago Library.</title>
        <authorList>
            <person name="Hoffberg S.L."/>
            <person name="Troendle N.J."/>
            <person name="Glenn T.C."/>
            <person name="Mahmud O."/>
            <person name="Louha S."/>
            <person name="Chalopin D."/>
            <person name="Bennetzen J.L."/>
            <person name="Mauricio R."/>
        </authorList>
    </citation>
    <scope>NUCLEOTIDE SEQUENCE [LARGE SCALE GENOMIC DNA]</scope>
    <source>
        <strain evidence="7">NE01/NJP1002.9</strain>
        <tissue evidence="7">Muscle</tissue>
    </source>
</reference>
<dbReference type="InterPro" id="IPR036390">
    <property type="entry name" value="WH_DNA-bd_sf"/>
</dbReference>
<dbReference type="EMBL" id="NHOQ01001971">
    <property type="protein sequence ID" value="PWA20226.1"/>
    <property type="molecule type" value="Genomic_DNA"/>
</dbReference>
<evidence type="ECO:0000256" key="2">
    <source>
        <dbReference type="ARBA" id="ARBA00023125"/>
    </source>
</evidence>
<comment type="similarity">
    <text evidence="1 3">Belongs to the ETS family.</text>
</comment>
<dbReference type="FunFam" id="1.10.10.10:FF:000097">
    <property type="entry name" value="Protein c-ets-1 isoform 1"/>
    <property type="match status" value="1"/>
</dbReference>
<dbReference type="SUPFAM" id="SSF47769">
    <property type="entry name" value="SAM/Pointed domain"/>
    <property type="match status" value="1"/>
</dbReference>
<evidence type="ECO:0000259" key="5">
    <source>
        <dbReference type="PROSITE" id="PS50061"/>
    </source>
</evidence>
<dbReference type="PROSITE" id="PS50061">
    <property type="entry name" value="ETS_DOMAIN_3"/>
    <property type="match status" value="1"/>
</dbReference>
<dbReference type="SMART" id="SM00413">
    <property type="entry name" value="ETS"/>
    <property type="match status" value="1"/>
</dbReference>
<dbReference type="Gene3D" id="1.10.150.50">
    <property type="entry name" value="Transcription Factor, Ets-1"/>
    <property type="match status" value="1"/>
</dbReference>
<keyword evidence="8" id="KW-1185">Reference proteome</keyword>
<dbReference type="InterPro" id="IPR036388">
    <property type="entry name" value="WH-like_DNA-bd_sf"/>
</dbReference>
<sequence length="1192" mass="133495">LLPSSSNKRIPSITTPKGCGAIYGGESSPTVMFYCLIKADRKGGRYVANVSRVWESNPRRPRRGVKASKCGSRYPLRHHNKVFLCGVTTPPHRLTEENEADRLANGNAVGYQCEHKRDAGELMITLCVFEGLRSSGLLLHLSSAAPDALSHSSNESGGWELEQQTVVNGHSQACYKGFYKSAYSNNICRAVSMGGTDSGRLSKREAISCEKWWGCSPCFSLHMAISHAPAFCPRRVAQLCPLGPHSAEAYGAHKDSDEVLRKCSLSATEPLMNVWERVEEEQEERKTGREEEGEEEEEEDLSLMKGGDSIIVTEGEALLLLSAASMMSYYMDPVSSYPALHPCDRLGATRQSGGVAMGPQNQLPGVVHPQQQFYPSQPIHPHEIALQEVPEGHNMCPTVIDAGGLGCTPWKEGGGAWGTQAFFRHLPVLDARGQDRGPKGGHLFPKPRVWSQESWRRIEEEEDLRRGALAVVMVGRGVEGKREERGAPSLMRGTSSRAQAHFLFLKVNRQPAGVRGVMGKEETVMLIRPVHTSPSNNVTKQEWKRGKPTDNCGGMEYRKFYFQEVLCAPLVRQLFSIQNPLVLLSDETAIMPMKPDMGRLMEPIPIKPTKDVLDCHREAVEVSAELFVALLELQQSPFLRNTCINIVYTCCQCLLSWGCPHPPAEGRKQQSEPYFLLTARQTLITWVKEGQLLCIPDKVETSVSGENKHELSSAWQIKPHDSGDAKTSGLNERPRDSPAPPLSKPPTSSRCDIITPSNPECGDVPLLTPGSKEMMSQALKATFSGFTKEQLRLGIPKDPRQWTENHVAEWLAWTINEFSLKNVDFEKFSMNGANLCAMGKERFLDLAPDFVGDILWEHLEMLQKEDTKHFPINGLTSNFQESRYTSDYFVSYGIEHAQCVPPSEYSEPGFITESYQTLHPISSEELLTLKYESEYPGIILRDTALNSMQGDYFSVKQEVVSPDNMCVGRLSRGKLGGQDSFESIDSFESCDRLTQSWSSQSSFSSLQRVPSYDSFDSEDYPTALHGHKPKGTFKDYVRERSDLSKDKPVIPAAALAGYTGSGPIQLWQFLLELLTDKSCQSFISWTGDGWEFKLSDPDEVARRWGKRKNKPKMNYEKLSRGLRYYYDKNIIHKTSGKRYVYRFVCDLKSLLGYTPEELHAMLDVKPDTDDSKEEDVRALRYKSLRLESNMVL</sequence>
<evidence type="ECO:0000256" key="4">
    <source>
        <dbReference type="SAM" id="MobiDB-lite"/>
    </source>
</evidence>
<dbReference type="GO" id="GO:0030154">
    <property type="term" value="P:cell differentiation"/>
    <property type="evidence" value="ECO:0007669"/>
    <property type="project" value="TreeGrafter"/>
</dbReference>
<organism evidence="7 8">
    <name type="scientific">Gambusia affinis</name>
    <name type="common">Western mosquitofish</name>
    <name type="synonym">Heterandria affinis</name>
    <dbReference type="NCBI Taxonomy" id="33528"/>
    <lineage>
        <taxon>Eukaryota</taxon>
        <taxon>Metazoa</taxon>
        <taxon>Chordata</taxon>
        <taxon>Craniata</taxon>
        <taxon>Vertebrata</taxon>
        <taxon>Euteleostomi</taxon>
        <taxon>Actinopterygii</taxon>
        <taxon>Neopterygii</taxon>
        <taxon>Teleostei</taxon>
        <taxon>Neoteleostei</taxon>
        <taxon>Acanthomorphata</taxon>
        <taxon>Ovalentaria</taxon>
        <taxon>Atherinomorphae</taxon>
        <taxon>Cyprinodontiformes</taxon>
        <taxon>Poeciliidae</taxon>
        <taxon>Poeciliinae</taxon>
        <taxon>Gambusia</taxon>
    </lineage>
</organism>
<feature type="domain" description="PNT" evidence="6">
    <location>
        <begin position="781"/>
        <end position="866"/>
    </location>
</feature>
<name>A0A315VBN9_GAMAF</name>
<dbReference type="PROSITE" id="PS51433">
    <property type="entry name" value="PNT"/>
    <property type="match status" value="1"/>
</dbReference>
<dbReference type="Gene3D" id="1.10.10.10">
    <property type="entry name" value="Winged helix-like DNA-binding domain superfamily/Winged helix DNA-binding domain"/>
    <property type="match status" value="1"/>
</dbReference>
<dbReference type="InterPro" id="IPR013761">
    <property type="entry name" value="SAM/pointed_sf"/>
</dbReference>
<dbReference type="PROSITE" id="PS00345">
    <property type="entry name" value="ETS_DOMAIN_1"/>
    <property type="match status" value="1"/>
</dbReference>
<dbReference type="InterPro" id="IPR045688">
    <property type="entry name" value="Ets1_N_flank"/>
</dbReference>
<evidence type="ECO:0000256" key="1">
    <source>
        <dbReference type="ARBA" id="ARBA00005562"/>
    </source>
</evidence>
<dbReference type="InterPro" id="IPR000418">
    <property type="entry name" value="Ets_dom"/>
</dbReference>
<dbReference type="Proteomes" id="UP000250572">
    <property type="component" value="Unassembled WGS sequence"/>
</dbReference>
<dbReference type="AlphaFoldDB" id="A0A315VBN9"/>
<dbReference type="PROSITE" id="PS00346">
    <property type="entry name" value="ETS_DOMAIN_2"/>
    <property type="match status" value="1"/>
</dbReference>
<dbReference type="PANTHER" id="PTHR11849:SF209">
    <property type="entry name" value="ETS TRANSLOCATION VARIANT 2"/>
    <property type="match status" value="1"/>
</dbReference>
<dbReference type="InterPro" id="IPR046328">
    <property type="entry name" value="ETS_fam"/>
</dbReference>
<dbReference type="InterPro" id="IPR003118">
    <property type="entry name" value="Pointed_dom"/>
</dbReference>
<feature type="compositionally biased region" description="Polar residues" evidence="4">
    <location>
        <begin position="745"/>
        <end position="758"/>
    </location>
</feature>
<dbReference type="Pfam" id="PF19525">
    <property type="entry name" value="Ets1_N_flank"/>
    <property type="match status" value="1"/>
</dbReference>
<dbReference type="GO" id="GO:0005634">
    <property type="term" value="C:nucleus"/>
    <property type="evidence" value="ECO:0007669"/>
    <property type="project" value="UniProtKB-SubCell"/>
</dbReference>
<evidence type="ECO:0000313" key="7">
    <source>
        <dbReference type="EMBL" id="PWA20226.1"/>
    </source>
</evidence>
<evidence type="ECO:0000259" key="6">
    <source>
        <dbReference type="PROSITE" id="PS51433"/>
    </source>
</evidence>
<dbReference type="GO" id="GO:0000981">
    <property type="term" value="F:DNA-binding transcription factor activity, RNA polymerase II-specific"/>
    <property type="evidence" value="ECO:0007669"/>
    <property type="project" value="TreeGrafter"/>
</dbReference>
<keyword evidence="3" id="KW-0539">Nucleus</keyword>
<dbReference type="FunFam" id="1.10.150.50:FF:000014">
    <property type="entry name" value="Protein c-ets-1 isoform 1"/>
    <property type="match status" value="1"/>
</dbReference>
<keyword evidence="2 3" id="KW-0238">DNA-binding</keyword>
<feature type="region of interest" description="Disordered" evidence="4">
    <location>
        <begin position="276"/>
        <end position="305"/>
    </location>
</feature>
<evidence type="ECO:0000256" key="3">
    <source>
        <dbReference type="RuleBase" id="RU004019"/>
    </source>
</evidence>
<dbReference type="GO" id="GO:0043565">
    <property type="term" value="F:sequence-specific DNA binding"/>
    <property type="evidence" value="ECO:0007669"/>
    <property type="project" value="InterPro"/>
</dbReference>
<evidence type="ECO:0000313" key="8">
    <source>
        <dbReference type="Proteomes" id="UP000250572"/>
    </source>
</evidence>
<accession>A0A315VBN9</accession>
<dbReference type="PANTHER" id="PTHR11849">
    <property type="entry name" value="ETS"/>
    <property type="match status" value="1"/>
</dbReference>
<feature type="domain" description="ETS" evidence="5">
    <location>
        <begin position="1064"/>
        <end position="1144"/>
    </location>
</feature>
<dbReference type="SMART" id="SM00251">
    <property type="entry name" value="SAM_PNT"/>
    <property type="match status" value="1"/>
</dbReference>
<gene>
    <name evidence="7" type="ORF">CCH79_00003621</name>
</gene>
<dbReference type="SUPFAM" id="SSF46785">
    <property type="entry name" value="Winged helix' DNA-binding domain"/>
    <property type="match status" value="1"/>
</dbReference>
<protein>
    <recommendedName>
        <fullName evidence="9">ETS domain-containing protein</fullName>
    </recommendedName>
</protein>
<dbReference type="Pfam" id="PF02198">
    <property type="entry name" value="SAM_PNT"/>
    <property type="match status" value="1"/>
</dbReference>
<proteinExistence type="inferred from homology"/>
<comment type="subcellular location">
    <subcellularLocation>
        <location evidence="3">Nucleus</location>
    </subcellularLocation>
</comment>
<feature type="non-terminal residue" evidence="7">
    <location>
        <position position="1"/>
    </location>
</feature>
<feature type="region of interest" description="Disordered" evidence="4">
    <location>
        <begin position="710"/>
        <end position="759"/>
    </location>
</feature>